<dbReference type="SUPFAM" id="SSF46785">
    <property type="entry name" value="Winged helix' DNA-binding domain"/>
    <property type="match status" value="1"/>
</dbReference>
<dbReference type="InterPro" id="IPR036390">
    <property type="entry name" value="WH_DNA-bd_sf"/>
</dbReference>
<evidence type="ECO:0000256" key="1">
    <source>
        <dbReference type="SAM" id="MobiDB-lite"/>
    </source>
</evidence>
<proteinExistence type="predicted"/>
<sequence>MPASTSPATTTSAATPAATRPDGAPDVGTLAFELRGALAPIWRRLIHEKTLPLGKSRALVRLEAVPDGGATSASLAASEQITPQSMAAIVADLVADGLVERTRDPHDRRRLTLTITDAGRDAVAEDRRATHGWLASAVAERLDDQDRAALAAVLPVLHKLTDEVTDV</sequence>
<dbReference type="PANTHER" id="PTHR39515:SF2">
    <property type="entry name" value="HTH-TYPE TRANSCRIPTIONAL REGULATOR RV0880"/>
    <property type="match status" value="1"/>
</dbReference>
<feature type="region of interest" description="Disordered" evidence="1">
    <location>
        <begin position="1"/>
        <end position="24"/>
    </location>
</feature>
<dbReference type="Pfam" id="PF12802">
    <property type="entry name" value="MarR_2"/>
    <property type="match status" value="1"/>
</dbReference>
<feature type="domain" description="HTH marR-type" evidence="2">
    <location>
        <begin position="24"/>
        <end position="162"/>
    </location>
</feature>
<keyword evidence="4" id="KW-1185">Reference proteome</keyword>
<organism evidence="3 4">
    <name type="scientific">Paraoerskovia sediminicola</name>
    <dbReference type="NCBI Taxonomy" id="1138587"/>
    <lineage>
        <taxon>Bacteria</taxon>
        <taxon>Bacillati</taxon>
        <taxon>Actinomycetota</taxon>
        <taxon>Actinomycetes</taxon>
        <taxon>Micrococcales</taxon>
        <taxon>Cellulomonadaceae</taxon>
        <taxon>Paraoerskovia</taxon>
    </lineage>
</organism>
<evidence type="ECO:0000259" key="2">
    <source>
        <dbReference type="PROSITE" id="PS50995"/>
    </source>
</evidence>
<evidence type="ECO:0000313" key="4">
    <source>
        <dbReference type="Proteomes" id="UP001321475"/>
    </source>
</evidence>
<dbReference type="InterPro" id="IPR036388">
    <property type="entry name" value="WH-like_DNA-bd_sf"/>
</dbReference>
<dbReference type="InterPro" id="IPR052526">
    <property type="entry name" value="HTH-type_Bedaq_tolerance"/>
</dbReference>
<dbReference type="PANTHER" id="PTHR39515">
    <property type="entry name" value="CONSERVED PROTEIN"/>
    <property type="match status" value="1"/>
</dbReference>
<dbReference type="SMART" id="SM00347">
    <property type="entry name" value="HTH_MARR"/>
    <property type="match status" value="1"/>
</dbReference>
<gene>
    <name evidence="3" type="ORF">GCM10025865_10740</name>
</gene>
<dbReference type="Proteomes" id="UP001321475">
    <property type="component" value="Chromosome"/>
</dbReference>
<dbReference type="EMBL" id="AP027729">
    <property type="protein sequence ID" value="BDZ41775.1"/>
    <property type="molecule type" value="Genomic_DNA"/>
</dbReference>
<feature type="compositionally biased region" description="Low complexity" evidence="1">
    <location>
        <begin position="1"/>
        <end position="19"/>
    </location>
</feature>
<dbReference type="PROSITE" id="PS50995">
    <property type="entry name" value="HTH_MARR_2"/>
    <property type="match status" value="1"/>
</dbReference>
<dbReference type="Gene3D" id="1.10.287.100">
    <property type="match status" value="1"/>
</dbReference>
<reference evidence="4" key="1">
    <citation type="journal article" date="2019" name="Int. J. Syst. Evol. Microbiol.">
        <title>The Global Catalogue of Microorganisms (GCM) 10K type strain sequencing project: providing services to taxonomists for standard genome sequencing and annotation.</title>
        <authorList>
            <consortium name="The Broad Institute Genomics Platform"/>
            <consortium name="The Broad Institute Genome Sequencing Center for Infectious Disease"/>
            <person name="Wu L."/>
            <person name="Ma J."/>
        </authorList>
    </citation>
    <scope>NUCLEOTIDE SEQUENCE [LARGE SCALE GENOMIC DNA]</scope>
    <source>
        <strain evidence="4">NBRC 108565</strain>
    </source>
</reference>
<dbReference type="Gene3D" id="1.10.10.10">
    <property type="entry name" value="Winged helix-like DNA-binding domain superfamily/Winged helix DNA-binding domain"/>
    <property type="match status" value="1"/>
</dbReference>
<evidence type="ECO:0000313" key="3">
    <source>
        <dbReference type="EMBL" id="BDZ41775.1"/>
    </source>
</evidence>
<accession>A0ABM8G126</accession>
<dbReference type="InterPro" id="IPR000835">
    <property type="entry name" value="HTH_MarR-typ"/>
</dbReference>
<dbReference type="RefSeq" id="WP_286218864.1">
    <property type="nucleotide sequence ID" value="NZ_AP027729.1"/>
</dbReference>
<name>A0ABM8G126_9CELL</name>
<protein>
    <recommendedName>
        <fullName evidence="2">HTH marR-type domain-containing protein</fullName>
    </recommendedName>
</protein>